<evidence type="ECO:0000313" key="2">
    <source>
        <dbReference type="EMBL" id="MPR36456.1"/>
    </source>
</evidence>
<proteinExistence type="predicted"/>
<name>A0A7C9BFJ7_9BACT</name>
<gene>
    <name evidence="2" type="ORF">GBK04_24735</name>
</gene>
<dbReference type="PROSITE" id="PS51273">
    <property type="entry name" value="GATASE_TYPE_1"/>
    <property type="match status" value="1"/>
</dbReference>
<evidence type="ECO:0000259" key="1">
    <source>
        <dbReference type="Pfam" id="PF00117"/>
    </source>
</evidence>
<evidence type="ECO:0000313" key="3">
    <source>
        <dbReference type="Proteomes" id="UP000479293"/>
    </source>
</evidence>
<dbReference type="AlphaFoldDB" id="A0A7C9BFJ7"/>
<dbReference type="EMBL" id="WHLY01000002">
    <property type="protein sequence ID" value="MPR36456.1"/>
    <property type="molecule type" value="Genomic_DNA"/>
</dbReference>
<organism evidence="2 3">
    <name type="scientific">Salmonirosea aquatica</name>
    <dbReference type="NCBI Taxonomy" id="2654236"/>
    <lineage>
        <taxon>Bacteria</taxon>
        <taxon>Pseudomonadati</taxon>
        <taxon>Bacteroidota</taxon>
        <taxon>Cytophagia</taxon>
        <taxon>Cytophagales</taxon>
        <taxon>Spirosomataceae</taxon>
        <taxon>Salmonirosea</taxon>
    </lineage>
</organism>
<reference evidence="2 3" key="1">
    <citation type="submission" date="2019-10" db="EMBL/GenBank/DDBJ databases">
        <title>Draft Genome Sequence of Cytophagaceae sp. SJW1-29.</title>
        <authorList>
            <person name="Choi A."/>
        </authorList>
    </citation>
    <scope>NUCLEOTIDE SEQUENCE [LARGE SCALE GENOMIC DNA]</scope>
    <source>
        <strain evidence="2 3">SJW1-29</strain>
    </source>
</reference>
<dbReference type="InterPro" id="IPR017926">
    <property type="entry name" value="GATASE"/>
</dbReference>
<sequence>MTPTKTLRVAILDLNNGVQNEGMRCIRKIVNDFAEREAIQLSCQEFDVRQRNEVPDLSFDIYISSGGPGSPKPEGLPWERKFFNFLDKIYKYNRSHHNRVKKHLFLICHSFQLACVHWEIGFVGNRRSNSFGTFPIHQTRFAENEPFFEGLDDPFWAVDSRDFQVIQPNQNVLEQMGAKIMCLEKNRPHIALERAIMAIRFSREIFGTQFHPEADAEGMLRYFLREDKKQAIIKNHGEQKYFDMIAHLNDPEKIMLTEQTILPTFLKEAYKKLAPLQPA</sequence>
<accession>A0A7C9BFJ7</accession>
<dbReference type="Proteomes" id="UP000479293">
    <property type="component" value="Unassembled WGS sequence"/>
</dbReference>
<comment type="caution">
    <text evidence="2">The sequence shown here is derived from an EMBL/GenBank/DDBJ whole genome shotgun (WGS) entry which is preliminary data.</text>
</comment>
<feature type="domain" description="Glutamine amidotransferase" evidence="1">
    <location>
        <begin position="29"/>
        <end position="216"/>
    </location>
</feature>
<dbReference type="InterPro" id="IPR029062">
    <property type="entry name" value="Class_I_gatase-like"/>
</dbReference>
<keyword evidence="3" id="KW-1185">Reference proteome</keyword>
<dbReference type="SUPFAM" id="SSF52317">
    <property type="entry name" value="Class I glutamine amidotransferase-like"/>
    <property type="match status" value="1"/>
</dbReference>
<dbReference type="Pfam" id="PF00117">
    <property type="entry name" value="GATase"/>
    <property type="match status" value="1"/>
</dbReference>
<dbReference type="RefSeq" id="WP_152764368.1">
    <property type="nucleotide sequence ID" value="NZ_WHLY01000002.1"/>
</dbReference>
<protein>
    <submittedName>
        <fullName evidence="2">GMP synthase</fullName>
    </submittedName>
</protein>
<dbReference type="Gene3D" id="3.40.50.880">
    <property type="match status" value="1"/>
</dbReference>